<accession>A0A101M4G4</accession>
<evidence type="ECO:0000313" key="1">
    <source>
        <dbReference type="EMBL" id="KUM50655.1"/>
    </source>
</evidence>
<dbReference type="EMBL" id="LKAM01000001">
    <property type="protein sequence ID" value="KUM50655.1"/>
    <property type="molecule type" value="Genomic_DNA"/>
</dbReference>
<geneLocation type="mitochondrion" evidence="1"/>
<keyword evidence="1" id="KW-0496">Mitochondrion</keyword>
<comment type="caution">
    <text evidence="1">The sequence shown here is derived from an EMBL/GenBank/DDBJ whole genome shotgun (WGS) entry which is preliminary data.</text>
</comment>
<name>A0A101M4G4_PICGL</name>
<organism evidence="1">
    <name type="scientific">Picea glauca</name>
    <name type="common">White spruce</name>
    <name type="synonym">Pinus glauca</name>
    <dbReference type="NCBI Taxonomy" id="3330"/>
    <lineage>
        <taxon>Eukaryota</taxon>
        <taxon>Viridiplantae</taxon>
        <taxon>Streptophyta</taxon>
        <taxon>Embryophyta</taxon>
        <taxon>Tracheophyta</taxon>
        <taxon>Spermatophyta</taxon>
        <taxon>Pinopsida</taxon>
        <taxon>Pinidae</taxon>
        <taxon>Conifers I</taxon>
        <taxon>Pinales</taxon>
        <taxon>Pinaceae</taxon>
        <taxon>Picea</taxon>
    </lineage>
</organism>
<protein>
    <submittedName>
        <fullName evidence="1">Uncharacterized protein</fullName>
    </submittedName>
</protein>
<proteinExistence type="predicted"/>
<dbReference type="AlphaFoldDB" id="A0A101M4G4"/>
<reference evidence="1" key="1">
    <citation type="journal article" date="2015" name="Genome Biol. Evol.">
        <title>Organellar Genomes of White Spruce (Picea glauca): Assembly and Annotation.</title>
        <authorList>
            <person name="Jackman S.D."/>
            <person name="Warren R.L."/>
            <person name="Gibb E.A."/>
            <person name="Vandervalk B.P."/>
            <person name="Mohamadi H."/>
            <person name="Chu J."/>
            <person name="Raymond A."/>
            <person name="Pleasance S."/>
            <person name="Coope R."/>
            <person name="Wildung M.R."/>
            <person name="Ritland C.E."/>
            <person name="Bousquet J."/>
            <person name="Jones S.J."/>
            <person name="Bohlmann J."/>
            <person name="Birol I."/>
        </authorList>
    </citation>
    <scope>NUCLEOTIDE SEQUENCE [LARGE SCALE GENOMIC DNA]</scope>
    <source>
        <tissue evidence="1">Flushing bud</tissue>
    </source>
</reference>
<gene>
    <name evidence="1" type="ORF">ABT39_MTgene499</name>
</gene>
<sequence>MSTCFTQRKLSYLCFACSTREMSCVRPAIKDWIEIVGDRPLAALEGQSQIR</sequence>